<gene>
    <name evidence="3" type="ORF">A5481_26940</name>
</gene>
<keyword evidence="1" id="KW-0812">Transmembrane</keyword>
<dbReference type="Pfam" id="PF18013">
    <property type="entry name" value="Phage_lysozyme2"/>
    <property type="match status" value="1"/>
</dbReference>
<feature type="domain" description="Phage tail lysozyme" evidence="2">
    <location>
        <begin position="423"/>
        <end position="544"/>
    </location>
</feature>
<dbReference type="STRING" id="427683.A5481_26940"/>
<name>A0A179S2B7_9HYPH</name>
<sequence>MADDILKQFMVAIGYRQDEASQKRFMDGVKKAELAVAGLATGLTAMATAATVAALKVAGAFEGLSYASQKAGSTIQNLKGLSYAVSQLGGTYEGAMASVEAFAKQMRTNPGYEGLVRSLGVATRQNGKLRETTDIFRDLGEVFRKQPYHIGYTYAQSLGMDEDTFRAVRDHGDELKRFKDEYDRTTRRIGLNNEDAAKKSTALMQSFRSLQTSIELVSQKLLTDFAPALTAIIDKVRAWIEANPDQIRVWIEGAGKAAVALAAGFMKVVDAIAPLVTGLGNITSSITGEKGLQGGLEAFAIWLTTVWLVKILAAFTGVGTGWAAMLLRMGLNPAVLLGGAAALSGVAVATQLPKAVAHGGADPATGGALDTNPMGDIGRENSGKLGRLWKQYAPTWLGGRKPNIRYGDKVGQATIGNWWTPERQQHAIDKLKAGGVSELGAKALVARWSSVEARGGPASINPNSGAFGIAQWLGSRKPAINGNTSFDDQIDYALKELKSTEARALRTLNSATTAREAADGAAQFERAEGWNGHTDNFARQTEAAMAKIGRDAARAAQNGRPIGQATNVSDAQVIANDHGHYARLSKVLGGMDFTARHGATDAPLGVTNNTTNSNDRSLNMPLSVTMNVQGNGNAQETANAALRGLTRFQDMSLRNAQSAVR</sequence>
<dbReference type="RefSeq" id="WP_048434003.1">
    <property type="nucleotide sequence ID" value="NZ_LWHQ01000063.1"/>
</dbReference>
<keyword evidence="1" id="KW-1133">Transmembrane helix</keyword>
<proteinExistence type="predicted"/>
<evidence type="ECO:0000313" key="3">
    <source>
        <dbReference type="EMBL" id="OAS18184.1"/>
    </source>
</evidence>
<feature type="transmembrane region" description="Helical" evidence="1">
    <location>
        <begin position="334"/>
        <end position="352"/>
    </location>
</feature>
<dbReference type="Gene3D" id="1.10.530.10">
    <property type="match status" value="1"/>
</dbReference>
<organism evidence="3 4">
    <name type="scientific">Methylobacterium platani</name>
    <dbReference type="NCBI Taxonomy" id="427683"/>
    <lineage>
        <taxon>Bacteria</taxon>
        <taxon>Pseudomonadati</taxon>
        <taxon>Pseudomonadota</taxon>
        <taxon>Alphaproteobacteria</taxon>
        <taxon>Hyphomicrobiales</taxon>
        <taxon>Methylobacteriaceae</taxon>
        <taxon>Methylobacterium</taxon>
    </lineage>
</organism>
<keyword evidence="1" id="KW-0472">Membrane</keyword>
<dbReference type="InterPro" id="IPR041219">
    <property type="entry name" value="Phage_lysozyme2"/>
</dbReference>
<dbReference type="OrthoDB" id="6065087at2"/>
<dbReference type="AlphaFoldDB" id="A0A179S2B7"/>
<evidence type="ECO:0000256" key="1">
    <source>
        <dbReference type="SAM" id="Phobius"/>
    </source>
</evidence>
<reference evidence="3 4" key="1">
    <citation type="submission" date="2016-04" db="EMBL/GenBank/DDBJ databases">
        <authorList>
            <person name="Evans L.H."/>
            <person name="Alamgir A."/>
            <person name="Owens N."/>
            <person name="Weber N.D."/>
            <person name="Virtaneva K."/>
            <person name="Barbian K."/>
            <person name="Babar A."/>
            <person name="Rosenke K."/>
        </authorList>
    </citation>
    <scope>NUCLEOTIDE SEQUENCE [LARGE SCALE GENOMIC DNA]</scope>
    <source>
        <strain evidence="3 4">PMB02</strain>
    </source>
</reference>
<evidence type="ECO:0000313" key="4">
    <source>
        <dbReference type="Proteomes" id="UP000078316"/>
    </source>
</evidence>
<dbReference type="Proteomes" id="UP000078316">
    <property type="component" value="Unassembled WGS sequence"/>
</dbReference>
<feature type="transmembrane region" description="Helical" evidence="1">
    <location>
        <begin position="299"/>
        <end position="327"/>
    </location>
</feature>
<dbReference type="EMBL" id="LWHQ01000063">
    <property type="protein sequence ID" value="OAS18184.1"/>
    <property type="molecule type" value="Genomic_DNA"/>
</dbReference>
<evidence type="ECO:0000259" key="2">
    <source>
        <dbReference type="Pfam" id="PF18013"/>
    </source>
</evidence>
<comment type="caution">
    <text evidence="3">The sequence shown here is derived from an EMBL/GenBank/DDBJ whole genome shotgun (WGS) entry which is preliminary data.</text>
</comment>
<protein>
    <recommendedName>
        <fullName evidence="2">Phage tail lysozyme domain-containing protein</fullName>
    </recommendedName>
</protein>
<accession>A0A179S2B7</accession>